<keyword evidence="1" id="KW-0812">Transmembrane</keyword>
<dbReference type="OrthoDB" id="88903at2"/>
<feature type="transmembrane region" description="Helical" evidence="1">
    <location>
        <begin position="133"/>
        <end position="154"/>
    </location>
</feature>
<dbReference type="InterPro" id="IPR011646">
    <property type="entry name" value="KAP_P-loop"/>
</dbReference>
<evidence type="ECO:0000256" key="1">
    <source>
        <dbReference type="SAM" id="Phobius"/>
    </source>
</evidence>
<keyword evidence="1" id="KW-1133">Transmembrane helix</keyword>
<sequence>MSDNIPKPKFISDKPVDENFFEGNNSFTLIKNSIVNIIKGNQLDNKVIALSGKWGSGKNTIINMIKKEEKKDIKVIEFDTLSLYNEHIKKSFLINLANELGIKETCQELEKSKLEELISGTVKKTTKKTGNKLYTSTKLIILVIFIYIVHMPIYKIVSYFGDMLNIFHHSYYKMYNLIISVLVSILILFSFSRSRKDGESDKKNKENKKEENDKNNKCKLIDNIINVIFPFINSSLKTEEISNEETETGDITSLDFKKYYHHIVEQYYRKETHCNSIAIVIDNFDRIETEKIKNILYDLYLFISTNNELDKNIFFIFLIDKEILFNYINGQRNIDTVMNINSKFNDQMNTENISSVNSQFFEKIFTLIIDIPNISHINWGTFFENKLKEAFNNIVITDNTIKSIINLYNVFSFGNIIPRDIIYFINKVVLNYLMIKEGNLFSNEEIFKASIITSFFVIFIDEKNILLST</sequence>
<evidence type="ECO:0000259" key="2">
    <source>
        <dbReference type="Pfam" id="PF07693"/>
    </source>
</evidence>
<accession>G0EL26</accession>
<feature type="transmembrane region" description="Helical" evidence="1">
    <location>
        <begin position="174"/>
        <end position="192"/>
    </location>
</feature>
<dbReference type="HOGENOM" id="CLU_582250_0_0_12"/>
<evidence type="ECO:0000313" key="3">
    <source>
        <dbReference type="EMBL" id="AEM22682.1"/>
    </source>
</evidence>
<evidence type="ECO:0000313" key="4">
    <source>
        <dbReference type="Proteomes" id="UP000008522"/>
    </source>
</evidence>
<protein>
    <recommendedName>
        <fullName evidence="2">KAP NTPase domain-containing protein</fullName>
    </recommendedName>
</protein>
<organism evidence="3 4">
    <name type="scientific">Brachyspira intermedia (strain ATCC 51140 / PWS/A)</name>
    <name type="common">Serpulina intermedia</name>
    <dbReference type="NCBI Taxonomy" id="1045858"/>
    <lineage>
        <taxon>Bacteria</taxon>
        <taxon>Pseudomonadati</taxon>
        <taxon>Spirochaetota</taxon>
        <taxon>Spirochaetia</taxon>
        <taxon>Brachyspirales</taxon>
        <taxon>Brachyspiraceae</taxon>
        <taxon>Brachyspira</taxon>
    </lineage>
</organism>
<dbReference type="PATRIC" id="fig|1045858.4.peg.2069"/>
<dbReference type="Proteomes" id="UP000008522">
    <property type="component" value="Chromosome"/>
</dbReference>
<keyword evidence="1" id="KW-0472">Membrane</keyword>
<name>G0EL26_BRAIP</name>
<dbReference type="SUPFAM" id="SSF52540">
    <property type="entry name" value="P-loop containing nucleoside triphosphate hydrolases"/>
    <property type="match status" value="1"/>
</dbReference>
<gene>
    <name evidence="3" type="ordered locus">Bint_2066</name>
</gene>
<feature type="domain" description="KAP NTPase" evidence="2">
    <location>
        <begin position="29"/>
        <end position="429"/>
    </location>
</feature>
<keyword evidence="4" id="KW-1185">Reference proteome</keyword>
<dbReference type="RefSeq" id="WP_014488500.1">
    <property type="nucleotide sequence ID" value="NC_017243.1"/>
</dbReference>
<dbReference type="AlphaFoldDB" id="G0EL26"/>
<dbReference type="GeneID" id="44970581"/>
<proteinExistence type="predicted"/>
<dbReference type="KEGG" id="bip:Bint_2066"/>
<dbReference type="Pfam" id="PF07693">
    <property type="entry name" value="KAP_NTPase"/>
    <property type="match status" value="1"/>
</dbReference>
<dbReference type="EMBL" id="CP002874">
    <property type="protein sequence ID" value="AEM22682.1"/>
    <property type="molecule type" value="Genomic_DNA"/>
</dbReference>
<dbReference type="InterPro" id="IPR027417">
    <property type="entry name" value="P-loop_NTPase"/>
</dbReference>
<dbReference type="eggNOG" id="COG4928">
    <property type="taxonomic scope" value="Bacteria"/>
</dbReference>
<reference evidence="3 4" key="1">
    <citation type="journal article" date="2011" name="BMC Genomics">
        <title>Complete genome sequence of Brachyspira intermedia reveals unique genomic features in Brachyspira species and phage-mediated horizontal gene transfer.</title>
        <authorList>
            <person name="Hafstrom T."/>
            <person name="Jansson D.S."/>
            <person name="Segerman B."/>
        </authorList>
    </citation>
    <scope>NUCLEOTIDE SEQUENCE [LARGE SCALE GENOMIC DNA]</scope>
    <source>
        <strain evidence="4">ATCC 51140 / PWS/A</strain>
    </source>
</reference>